<dbReference type="GO" id="GO:0004077">
    <property type="term" value="F:biotin--[biotin carboxyl-carrier protein] ligase activity"/>
    <property type="evidence" value="ECO:0007669"/>
    <property type="project" value="UniProtKB-UniRule"/>
</dbReference>
<name>A0A6P1DT99_9GAMM</name>
<dbReference type="NCBIfam" id="NF008847">
    <property type="entry name" value="PRK11886.1-2"/>
    <property type="match status" value="1"/>
</dbReference>
<keyword evidence="3 6" id="KW-0067">ATP-binding</keyword>
<dbReference type="InterPro" id="IPR045864">
    <property type="entry name" value="aa-tRNA-synth_II/BPL/LPL"/>
</dbReference>
<evidence type="ECO:0000313" key="8">
    <source>
        <dbReference type="EMBL" id="NEX18904.1"/>
    </source>
</evidence>
<dbReference type="InterPro" id="IPR030855">
    <property type="entry name" value="Bifunct_BirA"/>
</dbReference>
<dbReference type="SUPFAM" id="SSF46785">
    <property type="entry name" value="Winged helix' DNA-binding domain"/>
    <property type="match status" value="1"/>
</dbReference>
<organism evidence="8 9">
    <name type="scientific">Thiorhodococcus mannitoliphagus</name>
    <dbReference type="NCBI Taxonomy" id="329406"/>
    <lineage>
        <taxon>Bacteria</taxon>
        <taxon>Pseudomonadati</taxon>
        <taxon>Pseudomonadota</taxon>
        <taxon>Gammaproteobacteria</taxon>
        <taxon>Chromatiales</taxon>
        <taxon>Chromatiaceae</taxon>
        <taxon>Thiorhodococcus</taxon>
    </lineage>
</organism>
<dbReference type="InterPro" id="IPR036390">
    <property type="entry name" value="WH_DNA-bd_sf"/>
</dbReference>
<keyword evidence="2 6" id="KW-0547">Nucleotide-binding</keyword>
<evidence type="ECO:0000256" key="5">
    <source>
        <dbReference type="ARBA" id="ARBA00047846"/>
    </source>
</evidence>
<feature type="domain" description="BPL/LPL catalytic" evidence="7">
    <location>
        <begin position="64"/>
        <end position="261"/>
    </location>
</feature>
<dbReference type="GO" id="GO:0003677">
    <property type="term" value="F:DNA binding"/>
    <property type="evidence" value="ECO:0007669"/>
    <property type="project" value="UniProtKB-UniRule"/>
</dbReference>
<keyword evidence="6" id="KW-0678">Repressor</keyword>
<reference evidence="8 9" key="2">
    <citation type="submission" date="2020-02" db="EMBL/GenBank/DDBJ databases">
        <title>Genome sequences of Thiorhodococcus mannitoliphagus and Thiorhodococcus minor, purple sulfur photosynthetic bacteria in the gammaproteobacterial family, Chromatiaceae.</title>
        <authorList>
            <person name="Aviles F.A."/>
            <person name="Meyer T.E."/>
            <person name="Kyndt J.A."/>
        </authorList>
    </citation>
    <scope>NUCLEOTIDE SEQUENCE [LARGE SCALE GENOMIC DNA]</scope>
    <source>
        <strain evidence="8 9">DSM 18266</strain>
    </source>
</reference>
<proteinExistence type="inferred from homology"/>
<accession>A0A6P1DT99</accession>
<evidence type="ECO:0000256" key="3">
    <source>
        <dbReference type="ARBA" id="ARBA00022840"/>
    </source>
</evidence>
<sequence length="334" mass="35987">MERNIALIELLADGAFHSGEAIAAHLGITRAAVWKALRKTTDELGLALESVRGRGYRLLTPLELLDAERLLGAMSDHGRHLVSRLELHRQIDSTNAFLMRAAAAGAPAGAVCIAEQQTAGRGRRGRSWQSPFGVNLYLSVLWRYPTGPGVLGGMSLAAGATLAEVLAAHGVQDIALKWPNDILWHRRKLAGLLLEVAGESQGPSHLVVGLGLNLSMRQSQAPDIDQPWVSLNEILDGAPLGRNRLAGALVEALVHALERYGREGLSPFLDPWRAFDPLAGEPVRVIFGDQVIEGRHAGISDEGALQLETSTGLRRFQAGEVSLRPIERPETPAL</sequence>
<feature type="binding site" evidence="6">
    <location>
        <begin position="93"/>
        <end position="95"/>
    </location>
    <ligand>
        <name>biotin</name>
        <dbReference type="ChEBI" id="CHEBI:57586"/>
    </ligand>
</feature>
<dbReference type="Gene3D" id="3.30.930.10">
    <property type="entry name" value="Bira Bifunctional Protein, Domain 2"/>
    <property type="match status" value="1"/>
</dbReference>
<dbReference type="HAMAP" id="MF_00978">
    <property type="entry name" value="Bifunct_BirA"/>
    <property type="match status" value="1"/>
</dbReference>
<dbReference type="Proteomes" id="UP000471640">
    <property type="component" value="Unassembled WGS sequence"/>
</dbReference>
<dbReference type="InterPro" id="IPR036388">
    <property type="entry name" value="WH-like_DNA-bd_sf"/>
</dbReference>
<dbReference type="InterPro" id="IPR004408">
    <property type="entry name" value="Biotin_CoA_COase_ligase"/>
</dbReference>
<comment type="similarity">
    <text evidence="6">Belongs to the biotin--protein ligase family.</text>
</comment>
<feature type="binding site" evidence="6">
    <location>
        <position position="188"/>
    </location>
    <ligand>
        <name>biotin</name>
        <dbReference type="ChEBI" id="CHEBI:57586"/>
    </ligand>
</feature>
<keyword evidence="1 6" id="KW-0436">Ligase</keyword>
<dbReference type="SUPFAM" id="SSF50037">
    <property type="entry name" value="C-terminal domain of transcriptional repressors"/>
    <property type="match status" value="1"/>
</dbReference>
<dbReference type="GO" id="GO:0005737">
    <property type="term" value="C:cytoplasm"/>
    <property type="evidence" value="ECO:0007669"/>
    <property type="project" value="TreeGrafter"/>
</dbReference>
<comment type="catalytic activity">
    <reaction evidence="5 6">
        <text>biotin + L-lysyl-[protein] + ATP = N(6)-biotinyl-L-lysyl-[protein] + AMP + diphosphate + H(+)</text>
        <dbReference type="Rhea" id="RHEA:11756"/>
        <dbReference type="Rhea" id="RHEA-COMP:9752"/>
        <dbReference type="Rhea" id="RHEA-COMP:10505"/>
        <dbReference type="ChEBI" id="CHEBI:15378"/>
        <dbReference type="ChEBI" id="CHEBI:29969"/>
        <dbReference type="ChEBI" id="CHEBI:30616"/>
        <dbReference type="ChEBI" id="CHEBI:33019"/>
        <dbReference type="ChEBI" id="CHEBI:57586"/>
        <dbReference type="ChEBI" id="CHEBI:83144"/>
        <dbReference type="ChEBI" id="CHEBI:456215"/>
        <dbReference type="EC" id="6.3.4.15"/>
    </reaction>
</comment>
<dbReference type="InterPro" id="IPR013196">
    <property type="entry name" value="HTH_11"/>
</dbReference>
<dbReference type="GO" id="GO:0006355">
    <property type="term" value="P:regulation of DNA-templated transcription"/>
    <property type="evidence" value="ECO:0007669"/>
    <property type="project" value="UniProtKB-UniRule"/>
</dbReference>
<dbReference type="EC" id="6.3.4.15" evidence="6"/>
<keyword evidence="4 6" id="KW-0092">Biotin</keyword>
<dbReference type="PANTHER" id="PTHR12835:SF5">
    <property type="entry name" value="BIOTIN--PROTEIN LIGASE"/>
    <property type="match status" value="1"/>
</dbReference>
<dbReference type="InterPro" id="IPR003142">
    <property type="entry name" value="BPL_C"/>
</dbReference>
<dbReference type="CDD" id="cd16442">
    <property type="entry name" value="BPL"/>
    <property type="match status" value="1"/>
</dbReference>
<dbReference type="Gene3D" id="2.30.30.100">
    <property type="match status" value="1"/>
</dbReference>
<dbReference type="Pfam" id="PF08279">
    <property type="entry name" value="HTH_11"/>
    <property type="match status" value="1"/>
</dbReference>
<dbReference type="Gene3D" id="1.10.10.10">
    <property type="entry name" value="Winged helix-like DNA-binding domain superfamily/Winged helix DNA-binding domain"/>
    <property type="match status" value="1"/>
</dbReference>
<dbReference type="GO" id="GO:0005524">
    <property type="term" value="F:ATP binding"/>
    <property type="evidence" value="ECO:0007669"/>
    <property type="project" value="UniProtKB-UniRule"/>
</dbReference>
<dbReference type="SUPFAM" id="SSF55681">
    <property type="entry name" value="Class II aaRS and biotin synthetases"/>
    <property type="match status" value="1"/>
</dbReference>
<feature type="binding site" evidence="6">
    <location>
        <position position="117"/>
    </location>
    <ligand>
        <name>biotin</name>
        <dbReference type="ChEBI" id="CHEBI:57586"/>
    </ligand>
</feature>
<comment type="function">
    <text evidence="6">Acts both as a biotin--[acetyl-CoA-carboxylase] ligase and a biotin-operon repressor. In the presence of ATP, BirA activates biotin to form the BirA-biotinyl-5'-adenylate (BirA-bio-5'-AMP or holoBirA) complex. HoloBirA can either transfer the biotinyl moiety to the biotin carboxyl carrier protein (BCCP) subunit of acetyl-CoA carboxylase, or bind to the biotin operator site and inhibit transcription of the operon.</text>
</comment>
<evidence type="ECO:0000259" key="7">
    <source>
        <dbReference type="PROSITE" id="PS51733"/>
    </source>
</evidence>
<dbReference type="Pfam" id="PF03099">
    <property type="entry name" value="BPL_LplA_LipB"/>
    <property type="match status" value="1"/>
</dbReference>
<evidence type="ECO:0000256" key="6">
    <source>
        <dbReference type="HAMAP-Rule" id="MF_00978"/>
    </source>
</evidence>
<comment type="caution">
    <text evidence="8">The sequence shown here is derived from an EMBL/GenBank/DDBJ whole genome shotgun (WGS) entry which is preliminary data.</text>
</comment>
<dbReference type="PROSITE" id="PS51733">
    <property type="entry name" value="BPL_LPL_CATALYTIC"/>
    <property type="match status" value="1"/>
</dbReference>
<dbReference type="NCBIfam" id="TIGR00121">
    <property type="entry name" value="birA_ligase"/>
    <property type="match status" value="1"/>
</dbReference>
<keyword evidence="9" id="KW-1185">Reference proteome</keyword>
<evidence type="ECO:0000256" key="1">
    <source>
        <dbReference type="ARBA" id="ARBA00022598"/>
    </source>
</evidence>
<feature type="binding site" evidence="6">
    <location>
        <begin position="121"/>
        <end position="123"/>
    </location>
    <ligand>
        <name>biotin</name>
        <dbReference type="ChEBI" id="CHEBI:57586"/>
    </ligand>
</feature>
<dbReference type="InterPro" id="IPR004143">
    <property type="entry name" value="BPL_LPL_catalytic"/>
</dbReference>
<gene>
    <name evidence="6 8" type="primary">birA</name>
    <name evidence="8" type="ORF">G3480_00965</name>
</gene>
<protein>
    <recommendedName>
        <fullName evidence="6">Bifunctional ligase/repressor BirA</fullName>
    </recommendedName>
    <alternativeName>
        <fullName evidence="6">Biotin operon repressor</fullName>
    </alternativeName>
    <alternativeName>
        <fullName evidence="6">Biotin--[acetyl-CoA-carboxylase] ligase</fullName>
        <ecNumber evidence="6">6.3.4.15</ecNumber>
    </alternativeName>
    <alternativeName>
        <fullName evidence="6">Biotin--protein ligase</fullName>
    </alternativeName>
    <alternativeName>
        <fullName evidence="6">Biotin-[acetyl-CoA carboxylase] synthetase</fullName>
    </alternativeName>
</protein>
<dbReference type="InterPro" id="IPR008988">
    <property type="entry name" value="Transcriptional_repressor_C"/>
</dbReference>
<evidence type="ECO:0000256" key="4">
    <source>
        <dbReference type="ARBA" id="ARBA00023267"/>
    </source>
</evidence>
<feature type="DNA-binding region" description="H-T-H motif" evidence="6">
    <location>
        <begin position="19"/>
        <end position="38"/>
    </location>
</feature>
<evidence type="ECO:0000313" key="9">
    <source>
        <dbReference type="Proteomes" id="UP000471640"/>
    </source>
</evidence>
<evidence type="ECO:0000256" key="2">
    <source>
        <dbReference type="ARBA" id="ARBA00022741"/>
    </source>
</evidence>
<dbReference type="PANTHER" id="PTHR12835">
    <property type="entry name" value="BIOTIN PROTEIN LIGASE"/>
    <property type="match status" value="1"/>
</dbReference>
<dbReference type="RefSeq" id="WP_164651781.1">
    <property type="nucleotide sequence ID" value="NZ_JAAIJR010000002.1"/>
</dbReference>
<dbReference type="AlphaFoldDB" id="A0A6P1DT99"/>
<reference evidence="9" key="1">
    <citation type="journal article" date="2020" name="Microbiol. Resour. Announc.">
        <title>Draft Genome Sequences of Thiorhodococcus mannitoliphagus and Thiorhodococcus minor, Purple Sulfur Photosynthetic Bacteria in the Gammaproteobacterial Family Chromatiaceae.</title>
        <authorList>
            <person name="Aviles F.A."/>
            <person name="Meyer T.E."/>
            <person name="Kyndt J.A."/>
        </authorList>
    </citation>
    <scope>NUCLEOTIDE SEQUENCE [LARGE SCALE GENOMIC DNA]</scope>
    <source>
        <strain evidence="9">DSM 18266</strain>
    </source>
</reference>
<keyword evidence="6" id="KW-0805">Transcription regulation</keyword>
<dbReference type="Pfam" id="PF02237">
    <property type="entry name" value="BPL_C"/>
    <property type="match status" value="1"/>
</dbReference>
<keyword evidence="6" id="KW-0804">Transcription</keyword>
<keyword evidence="6" id="KW-0238">DNA-binding</keyword>
<dbReference type="EMBL" id="JAAIJR010000002">
    <property type="protein sequence ID" value="NEX18904.1"/>
    <property type="molecule type" value="Genomic_DNA"/>
</dbReference>